<reference evidence="8 9" key="1">
    <citation type="submission" date="2020-12" db="EMBL/GenBank/DDBJ databases">
        <title>WGS of Thermoactinomyces spp.</title>
        <authorList>
            <person name="Cheng K."/>
        </authorList>
    </citation>
    <scope>NUCLEOTIDE SEQUENCE [LARGE SCALE GENOMIC DNA]</scope>
    <source>
        <strain evidence="9">CICC 10650\ACCC 41061</strain>
    </source>
</reference>
<dbReference type="PROSITE" id="PS00676">
    <property type="entry name" value="SIGMA54_INTERACT_2"/>
    <property type="match status" value="1"/>
</dbReference>
<keyword evidence="3" id="KW-0805">Transcription regulation</keyword>
<evidence type="ECO:0000313" key="9">
    <source>
        <dbReference type="Proteomes" id="UP000641910"/>
    </source>
</evidence>
<dbReference type="Gene3D" id="1.10.8.60">
    <property type="match status" value="1"/>
</dbReference>
<dbReference type="Gene3D" id="1.10.10.60">
    <property type="entry name" value="Homeodomain-like"/>
    <property type="match status" value="1"/>
</dbReference>
<dbReference type="RefSeq" id="WP_082240578.1">
    <property type="nucleotide sequence ID" value="NZ_CP039710.1"/>
</dbReference>
<evidence type="ECO:0000256" key="2">
    <source>
        <dbReference type="ARBA" id="ARBA00022840"/>
    </source>
</evidence>
<evidence type="ECO:0000259" key="7">
    <source>
        <dbReference type="PROSITE" id="PS50112"/>
    </source>
</evidence>
<organism evidence="8 9">
    <name type="scientific">Thermoactinomyces vulgaris</name>
    <dbReference type="NCBI Taxonomy" id="2026"/>
    <lineage>
        <taxon>Bacteria</taxon>
        <taxon>Bacillati</taxon>
        <taxon>Bacillota</taxon>
        <taxon>Bacilli</taxon>
        <taxon>Bacillales</taxon>
        <taxon>Thermoactinomycetaceae</taxon>
        <taxon>Thermoactinomyces</taxon>
    </lineage>
</organism>
<name>A0ABS0QEJ6_THEVU</name>
<dbReference type="InterPro" id="IPR002197">
    <property type="entry name" value="HTH_Fis"/>
</dbReference>
<dbReference type="SUPFAM" id="SSF46689">
    <property type="entry name" value="Homeodomain-like"/>
    <property type="match status" value="1"/>
</dbReference>
<dbReference type="SMART" id="SM00382">
    <property type="entry name" value="AAA"/>
    <property type="match status" value="1"/>
</dbReference>
<dbReference type="Gene3D" id="3.30.450.20">
    <property type="entry name" value="PAS domain"/>
    <property type="match status" value="1"/>
</dbReference>
<dbReference type="InterPro" id="IPR027417">
    <property type="entry name" value="P-loop_NTPase"/>
</dbReference>
<dbReference type="Pfam" id="PF02954">
    <property type="entry name" value="HTH_8"/>
    <property type="match status" value="1"/>
</dbReference>
<feature type="domain" description="Sigma-54 factor interaction" evidence="6">
    <location>
        <begin position="150"/>
        <end position="378"/>
    </location>
</feature>
<keyword evidence="1" id="KW-0547">Nucleotide-binding</keyword>
<proteinExistence type="predicted"/>
<dbReference type="PROSITE" id="PS50045">
    <property type="entry name" value="SIGMA54_INTERACT_4"/>
    <property type="match status" value="1"/>
</dbReference>
<dbReference type="InterPro" id="IPR003593">
    <property type="entry name" value="AAA+_ATPase"/>
</dbReference>
<keyword evidence="5" id="KW-0804">Transcription</keyword>
<dbReference type="CDD" id="cd00009">
    <property type="entry name" value="AAA"/>
    <property type="match status" value="1"/>
</dbReference>
<evidence type="ECO:0000256" key="1">
    <source>
        <dbReference type="ARBA" id="ARBA00022741"/>
    </source>
</evidence>
<dbReference type="EMBL" id="JAECVU010000001">
    <property type="protein sequence ID" value="MBH8587684.1"/>
    <property type="molecule type" value="Genomic_DNA"/>
</dbReference>
<dbReference type="InterPro" id="IPR035965">
    <property type="entry name" value="PAS-like_dom_sf"/>
</dbReference>
<dbReference type="InterPro" id="IPR009057">
    <property type="entry name" value="Homeodomain-like_sf"/>
</dbReference>
<keyword evidence="9" id="KW-1185">Reference proteome</keyword>
<sequence>MNSSQGKKGLSPRQMDAIFKQLIDDVEIGIHMIDRSGKTIIYNQKMAEIESMKREDVLHKNVLEVFSFSRDQGSTLLEAVRTGKETRRVKQTYYNNKGKEITTINDTYPIRVDGEIIAAVEMAKDITKLEHVMKDNAWRNKNTTYTFDQIIGQSEAIRFVIKEAQRATRTSSSVLLAGETGTGKELFAQSIHNGSPRMKGPFIAQNCAAIPHSLAESILFGTKKGAFTGAVDQPGLFEQADGGTLLLDEIHALNPLVQAKLLRAIQEKTIRRVGDTRDKKVDVRILATINEDPVDAVHRNRLRKDLYYRLSVVTLYIPPLRERKEDLEPLAHHFIDKYNKWFHLNVRAVSPEAWKIFVQHDWPGNVRELEHVIEGAMNRIVDEAVMDVCHLPLRLRKKYEHDSGAAGSVPTQSTGWIPEWFRGQTLQEKMEEAEKRLIQEALKENDGNITRTAKSLGISRQSLQYRMKKYHLATGETR</sequence>
<protein>
    <submittedName>
        <fullName evidence="8">Sigma 54-interacting transcriptional regulator</fullName>
    </submittedName>
</protein>
<dbReference type="PROSITE" id="PS00688">
    <property type="entry name" value="SIGMA54_INTERACT_3"/>
    <property type="match status" value="1"/>
</dbReference>
<comment type="caution">
    <text evidence="8">The sequence shown here is derived from an EMBL/GenBank/DDBJ whole genome shotgun (WGS) entry which is preliminary data.</text>
</comment>
<evidence type="ECO:0000259" key="6">
    <source>
        <dbReference type="PROSITE" id="PS50045"/>
    </source>
</evidence>
<dbReference type="InterPro" id="IPR000014">
    <property type="entry name" value="PAS"/>
</dbReference>
<dbReference type="Pfam" id="PF00158">
    <property type="entry name" value="Sigma54_activat"/>
    <property type="match status" value="1"/>
</dbReference>
<dbReference type="Gene3D" id="3.40.50.300">
    <property type="entry name" value="P-loop containing nucleotide triphosphate hydrolases"/>
    <property type="match status" value="1"/>
</dbReference>
<accession>A0ABS0QEJ6</accession>
<dbReference type="InterPro" id="IPR025662">
    <property type="entry name" value="Sigma_54_int_dom_ATP-bd_1"/>
</dbReference>
<evidence type="ECO:0000256" key="5">
    <source>
        <dbReference type="ARBA" id="ARBA00023163"/>
    </source>
</evidence>
<dbReference type="Pfam" id="PF13426">
    <property type="entry name" value="PAS_9"/>
    <property type="match status" value="1"/>
</dbReference>
<dbReference type="InterPro" id="IPR025943">
    <property type="entry name" value="Sigma_54_int_dom_ATP-bd_2"/>
</dbReference>
<dbReference type="SUPFAM" id="SSF55785">
    <property type="entry name" value="PYP-like sensor domain (PAS domain)"/>
    <property type="match status" value="1"/>
</dbReference>
<dbReference type="NCBIfam" id="TIGR00229">
    <property type="entry name" value="sensory_box"/>
    <property type="match status" value="1"/>
</dbReference>
<dbReference type="Pfam" id="PF25601">
    <property type="entry name" value="AAA_lid_14"/>
    <property type="match status" value="1"/>
</dbReference>
<keyword evidence="2" id="KW-0067">ATP-binding</keyword>
<dbReference type="InterPro" id="IPR002078">
    <property type="entry name" value="Sigma_54_int"/>
</dbReference>
<dbReference type="SUPFAM" id="SSF52540">
    <property type="entry name" value="P-loop containing nucleoside triphosphate hydrolases"/>
    <property type="match status" value="1"/>
</dbReference>
<evidence type="ECO:0000313" key="8">
    <source>
        <dbReference type="EMBL" id="MBH8587684.1"/>
    </source>
</evidence>
<keyword evidence="4" id="KW-0238">DNA-binding</keyword>
<feature type="domain" description="PAS" evidence="7">
    <location>
        <begin position="15"/>
        <end position="66"/>
    </location>
</feature>
<dbReference type="Proteomes" id="UP000641910">
    <property type="component" value="Unassembled WGS sequence"/>
</dbReference>
<evidence type="ECO:0000256" key="4">
    <source>
        <dbReference type="ARBA" id="ARBA00023125"/>
    </source>
</evidence>
<dbReference type="PROSITE" id="PS00675">
    <property type="entry name" value="SIGMA54_INTERACT_1"/>
    <property type="match status" value="1"/>
</dbReference>
<dbReference type="PROSITE" id="PS50112">
    <property type="entry name" value="PAS"/>
    <property type="match status" value="1"/>
</dbReference>
<dbReference type="InterPro" id="IPR058031">
    <property type="entry name" value="AAA_lid_NorR"/>
</dbReference>
<dbReference type="PRINTS" id="PR01590">
    <property type="entry name" value="HTHFIS"/>
</dbReference>
<dbReference type="PANTHER" id="PTHR32071:SF74">
    <property type="entry name" value="TRANSCRIPTIONAL ACTIVATOR ROCR"/>
    <property type="match status" value="1"/>
</dbReference>
<gene>
    <name evidence="8" type="ORF">I8U22_02470</name>
</gene>
<dbReference type="PANTHER" id="PTHR32071">
    <property type="entry name" value="TRANSCRIPTIONAL REGULATORY PROTEIN"/>
    <property type="match status" value="1"/>
</dbReference>
<dbReference type="InterPro" id="IPR025944">
    <property type="entry name" value="Sigma_54_int_dom_CS"/>
</dbReference>
<evidence type="ECO:0000256" key="3">
    <source>
        <dbReference type="ARBA" id="ARBA00023015"/>
    </source>
</evidence>